<dbReference type="AlphaFoldDB" id="A0AAD1R047"/>
<reference evidence="7" key="1">
    <citation type="submission" date="2022-03" db="EMBL/GenBank/DDBJ databases">
        <authorList>
            <person name="Alioto T."/>
            <person name="Alioto T."/>
            <person name="Gomez Garrido J."/>
        </authorList>
    </citation>
    <scope>NUCLEOTIDE SEQUENCE</scope>
</reference>
<dbReference type="Pfam" id="PF00157">
    <property type="entry name" value="Pou"/>
    <property type="match status" value="1"/>
</dbReference>
<evidence type="ECO:0000313" key="7">
    <source>
        <dbReference type="EMBL" id="CAH2220748.1"/>
    </source>
</evidence>
<comment type="subcellular location">
    <subcellularLocation>
        <location evidence="1">Nucleus</location>
    </subcellularLocation>
</comment>
<dbReference type="PROSITE" id="PS00035">
    <property type="entry name" value="POU_1"/>
    <property type="match status" value="1"/>
</dbReference>
<dbReference type="Gene3D" id="1.10.10.60">
    <property type="entry name" value="Homeodomain-like"/>
    <property type="match status" value="1"/>
</dbReference>
<dbReference type="GO" id="GO:0000981">
    <property type="term" value="F:DNA-binding transcription factor activity, RNA polymerase II-specific"/>
    <property type="evidence" value="ECO:0007669"/>
    <property type="project" value="TreeGrafter"/>
</dbReference>
<sequence length="466" mass="51673">MLDINNRLRVLGCLIRRILRVDGDPEAFHKDFIYSSAPSADPTPATLKNSKKNSLKAKLANREIHPITMGNNDFYSNQGRSNPHFPPSEYGNYQGNKQGVTGINHPPYSPYVQGNHGIKPNYKDFSQQDDGQCPPQMPNIMNQHPHYGPIPQIQNVLGHGFQNTAVYPVVSQNPTTAEDACNTINCGQPLIQTNPEQIPGYVNQAPYYPNQVSPHQATSPVSMNRPTSPQAMLCAAQMGQVKYPMHHYEHPSPASEGSCTSTSTISSAGGSTPTSSFSRDWNCTSTSTISSPGSCTPTSTISIDESCTERVDSDVEDTSSMSELAEFAQNFKRRRLRLGFTQENVGVGLGILYNKSFSQTTVCRFEACQLSLTNMRKLKPVLQRFYDDVEANPASREIVDRGEKPKNSAKRKRRTCIAEHVKLSLEKFYEACPRPSKKDIEIMSTCTKVDCDVSIDNKNICIRPQL</sequence>
<evidence type="ECO:0000313" key="8">
    <source>
        <dbReference type="Proteomes" id="UP001295444"/>
    </source>
</evidence>
<name>A0AAD1R047_PELCU</name>
<dbReference type="InterPro" id="IPR013847">
    <property type="entry name" value="POU"/>
</dbReference>
<dbReference type="PANTHER" id="PTHR11636:SF89">
    <property type="entry name" value="POU DOMAIN PROTEIN 2, ISOFORM B-RELATED"/>
    <property type="match status" value="1"/>
</dbReference>
<gene>
    <name evidence="7" type="ORF">PECUL_23A002686</name>
</gene>
<feature type="domain" description="POU-specific" evidence="6">
    <location>
        <begin position="316"/>
        <end position="390"/>
    </location>
</feature>
<keyword evidence="3" id="KW-0371">Homeobox</keyword>
<dbReference type="InterPro" id="IPR010982">
    <property type="entry name" value="Lambda_DNA-bd_dom_sf"/>
</dbReference>
<keyword evidence="2" id="KW-0238">DNA-binding</keyword>
<evidence type="ECO:0000256" key="1">
    <source>
        <dbReference type="ARBA" id="ARBA00004123"/>
    </source>
</evidence>
<proteinExistence type="predicted"/>
<feature type="compositionally biased region" description="Low complexity" evidence="5">
    <location>
        <begin position="255"/>
        <end position="278"/>
    </location>
</feature>
<dbReference type="InterPro" id="IPR001356">
    <property type="entry name" value="HD"/>
</dbReference>
<feature type="region of interest" description="Disordered" evidence="5">
    <location>
        <begin position="247"/>
        <end position="279"/>
    </location>
</feature>
<organism evidence="7 8">
    <name type="scientific">Pelobates cultripes</name>
    <name type="common">Western spadefoot toad</name>
    <dbReference type="NCBI Taxonomy" id="61616"/>
    <lineage>
        <taxon>Eukaryota</taxon>
        <taxon>Metazoa</taxon>
        <taxon>Chordata</taxon>
        <taxon>Craniata</taxon>
        <taxon>Vertebrata</taxon>
        <taxon>Euteleostomi</taxon>
        <taxon>Amphibia</taxon>
        <taxon>Batrachia</taxon>
        <taxon>Anura</taxon>
        <taxon>Pelobatoidea</taxon>
        <taxon>Pelobatidae</taxon>
        <taxon>Pelobates</taxon>
    </lineage>
</organism>
<dbReference type="CDD" id="cd00086">
    <property type="entry name" value="homeodomain"/>
    <property type="match status" value="1"/>
</dbReference>
<dbReference type="SMART" id="SM00352">
    <property type="entry name" value="POU"/>
    <property type="match status" value="1"/>
</dbReference>
<evidence type="ECO:0000256" key="3">
    <source>
        <dbReference type="ARBA" id="ARBA00023155"/>
    </source>
</evidence>
<dbReference type="PANTHER" id="PTHR11636">
    <property type="entry name" value="POU DOMAIN"/>
    <property type="match status" value="1"/>
</dbReference>
<dbReference type="GO" id="GO:0005634">
    <property type="term" value="C:nucleus"/>
    <property type="evidence" value="ECO:0007669"/>
    <property type="project" value="UniProtKB-SubCell"/>
</dbReference>
<evidence type="ECO:0000256" key="5">
    <source>
        <dbReference type="SAM" id="MobiDB-lite"/>
    </source>
</evidence>
<evidence type="ECO:0000259" key="6">
    <source>
        <dbReference type="PROSITE" id="PS51179"/>
    </source>
</evidence>
<dbReference type="EMBL" id="OW240912">
    <property type="protein sequence ID" value="CAH2220748.1"/>
    <property type="molecule type" value="Genomic_DNA"/>
</dbReference>
<dbReference type="SUPFAM" id="SSF47413">
    <property type="entry name" value="lambda repressor-like DNA-binding domains"/>
    <property type="match status" value="1"/>
</dbReference>
<keyword evidence="8" id="KW-1185">Reference proteome</keyword>
<evidence type="ECO:0000256" key="2">
    <source>
        <dbReference type="ARBA" id="ARBA00023125"/>
    </source>
</evidence>
<dbReference type="GO" id="GO:0000978">
    <property type="term" value="F:RNA polymerase II cis-regulatory region sequence-specific DNA binding"/>
    <property type="evidence" value="ECO:0007669"/>
    <property type="project" value="TreeGrafter"/>
</dbReference>
<dbReference type="InterPro" id="IPR050255">
    <property type="entry name" value="POU_domain_TF"/>
</dbReference>
<dbReference type="Gene3D" id="1.10.260.40">
    <property type="entry name" value="lambda repressor-like DNA-binding domains"/>
    <property type="match status" value="1"/>
</dbReference>
<dbReference type="Proteomes" id="UP001295444">
    <property type="component" value="Chromosome 01"/>
</dbReference>
<protein>
    <submittedName>
        <fullName evidence="7">POU domain, class 5, transcription factor 3-like</fullName>
    </submittedName>
</protein>
<dbReference type="PROSITE" id="PS51179">
    <property type="entry name" value="POU_3"/>
    <property type="match status" value="1"/>
</dbReference>
<dbReference type="InterPro" id="IPR000327">
    <property type="entry name" value="POU_dom"/>
</dbReference>
<accession>A0AAD1R047</accession>
<keyword evidence="4" id="KW-0539">Nucleus</keyword>
<evidence type="ECO:0000256" key="4">
    <source>
        <dbReference type="ARBA" id="ARBA00023242"/>
    </source>
</evidence>
<dbReference type="PRINTS" id="PR00028">
    <property type="entry name" value="POUDOMAIN"/>
</dbReference>